<accession>A0A9J6Z928</accession>
<sequence length="617" mass="69886">MASKRRFRLRKGRWKISIIVSSSFVLLITLPLCIITAFAVESFKDIWIEQTTVRSKQALTQLEGAVDAQTKAITNSVATIANDADVISAASYTYYSEDRQERLSTSRLLESQLHNYFHYTSDVATVLFFYKDKGIHSTKENWPLEESLWRSQDWYEKAKSRSNKVVLMGTEQSFSMIGDEQQSYVTAAIAPSYGTELYGIEMILFVFHSNKWVELMTTDEAGVESFVIDKSGFVIASSVESTMQTGMDDHDRYLSEALATDRGQYITEDEGEEVLVMYETADNGWKYAQVLPYAKLVQQLDGVYWRVIGVSVAGLLIFLAVSYIFAHQIVKPIRSLVGQMSMVKMGNMKAKIVASGPFEIYALGNSFNDMVGELNENIRQIEEKEKQKRLTEIAALQSQINPHFLLNTLNTIKLMAVISKADNIQRMTELLSKLLSASFNRGGMYTTVEEELVLTEYYLQIMKIRYGDGFDVEIDIDNEAKGIYMLKLLLQPIVENAIVHGLHHMDKRGLLRITCSIRPKEKRCLFTIEDNGRGMTLEEIEKIWRGNGVEDSKFNGIGLRNVNDRLQLNYGFAYGAELISEVGKGSTVYISIPLLLDEPEAQLEIEGDERFASRTIS</sequence>
<keyword evidence="2" id="KW-1003">Cell membrane</keyword>
<keyword evidence="7" id="KW-1133">Transmembrane helix</keyword>
<comment type="subcellular location">
    <subcellularLocation>
        <location evidence="1">Cell membrane</location>
        <topology evidence="1">Multi-pass membrane protein</topology>
    </subcellularLocation>
</comment>
<dbReference type="Gene3D" id="3.30.565.10">
    <property type="entry name" value="Histidine kinase-like ATPase, C-terminal domain"/>
    <property type="match status" value="1"/>
</dbReference>
<evidence type="ECO:0000313" key="10">
    <source>
        <dbReference type="Proteomes" id="UP001056756"/>
    </source>
</evidence>
<dbReference type="Pfam" id="PF00672">
    <property type="entry name" value="HAMP"/>
    <property type="match status" value="1"/>
</dbReference>
<organism evidence="9 10">
    <name type="scientific">Candidatus Pristimantibacillus lignocellulolyticus</name>
    <dbReference type="NCBI Taxonomy" id="2994561"/>
    <lineage>
        <taxon>Bacteria</taxon>
        <taxon>Bacillati</taxon>
        <taxon>Bacillota</taxon>
        <taxon>Bacilli</taxon>
        <taxon>Bacillales</taxon>
        <taxon>Paenibacillaceae</taxon>
        <taxon>Candidatus Pristimantibacillus</taxon>
    </lineage>
</organism>
<dbReference type="InterPro" id="IPR010559">
    <property type="entry name" value="Sig_transdc_His_kin_internal"/>
</dbReference>
<evidence type="ECO:0000256" key="7">
    <source>
        <dbReference type="SAM" id="Phobius"/>
    </source>
</evidence>
<dbReference type="PANTHER" id="PTHR34220">
    <property type="entry name" value="SENSOR HISTIDINE KINASE YPDA"/>
    <property type="match status" value="1"/>
</dbReference>
<dbReference type="AlphaFoldDB" id="A0A9J6Z928"/>
<dbReference type="PROSITE" id="PS50885">
    <property type="entry name" value="HAMP"/>
    <property type="match status" value="1"/>
</dbReference>
<dbReference type="KEGG" id="plig:NAG76_11485"/>
<dbReference type="InterPro" id="IPR003594">
    <property type="entry name" value="HATPase_dom"/>
</dbReference>
<evidence type="ECO:0000256" key="2">
    <source>
        <dbReference type="ARBA" id="ARBA00022475"/>
    </source>
</evidence>
<feature type="domain" description="HAMP" evidence="8">
    <location>
        <begin position="327"/>
        <end position="379"/>
    </location>
</feature>
<keyword evidence="3" id="KW-0597">Phosphoprotein</keyword>
<dbReference type="Pfam" id="PF06580">
    <property type="entry name" value="His_kinase"/>
    <property type="match status" value="1"/>
</dbReference>
<evidence type="ECO:0000256" key="4">
    <source>
        <dbReference type="ARBA" id="ARBA00022679"/>
    </source>
</evidence>
<evidence type="ECO:0000256" key="3">
    <source>
        <dbReference type="ARBA" id="ARBA00022553"/>
    </source>
</evidence>
<dbReference type="PANTHER" id="PTHR34220:SF7">
    <property type="entry name" value="SENSOR HISTIDINE KINASE YPDA"/>
    <property type="match status" value="1"/>
</dbReference>
<dbReference type="CDD" id="cd06225">
    <property type="entry name" value="HAMP"/>
    <property type="match status" value="1"/>
</dbReference>
<evidence type="ECO:0000256" key="6">
    <source>
        <dbReference type="ARBA" id="ARBA00023136"/>
    </source>
</evidence>
<dbReference type="SMART" id="SM00304">
    <property type="entry name" value="HAMP"/>
    <property type="match status" value="1"/>
</dbReference>
<dbReference type="SUPFAM" id="SSF158472">
    <property type="entry name" value="HAMP domain-like"/>
    <property type="match status" value="1"/>
</dbReference>
<dbReference type="SMART" id="SM00387">
    <property type="entry name" value="HATPase_c"/>
    <property type="match status" value="1"/>
</dbReference>
<proteinExistence type="predicted"/>
<evidence type="ECO:0000313" key="9">
    <source>
        <dbReference type="EMBL" id="URN92523.1"/>
    </source>
</evidence>
<dbReference type="Proteomes" id="UP001056756">
    <property type="component" value="Chromosome"/>
</dbReference>
<dbReference type="InterPro" id="IPR036890">
    <property type="entry name" value="HATPase_C_sf"/>
</dbReference>
<evidence type="ECO:0000259" key="8">
    <source>
        <dbReference type="PROSITE" id="PS50885"/>
    </source>
</evidence>
<dbReference type="GO" id="GO:0000155">
    <property type="term" value="F:phosphorelay sensor kinase activity"/>
    <property type="evidence" value="ECO:0007669"/>
    <property type="project" value="InterPro"/>
</dbReference>
<keyword evidence="4" id="KW-0808">Transferase</keyword>
<keyword evidence="5 9" id="KW-0418">Kinase</keyword>
<name>A0A9J6Z928_9BACL</name>
<evidence type="ECO:0000256" key="1">
    <source>
        <dbReference type="ARBA" id="ARBA00004651"/>
    </source>
</evidence>
<dbReference type="InterPro" id="IPR003660">
    <property type="entry name" value="HAMP_dom"/>
</dbReference>
<dbReference type="GO" id="GO:0005886">
    <property type="term" value="C:plasma membrane"/>
    <property type="evidence" value="ECO:0007669"/>
    <property type="project" value="UniProtKB-SubCell"/>
</dbReference>
<dbReference type="Pfam" id="PF02518">
    <property type="entry name" value="HATPase_c"/>
    <property type="match status" value="1"/>
</dbReference>
<dbReference type="InterPro" id="IPR050640">
    <property type="entry name" value="Bact_2-comp_sensor_kinase"/>
</dbReference>
<feature type="transmembrane region" description="Helical" evidence="7">
    <location>
        <begin position="303"/>
        <end position="326"/>
    </location>
</feature>
<protein>
    <submittedName>
        <fullName evidence="9">Sensor histidine kinase</fullName>
    </submittedName>
</protein>
<dbReference type="Gene3D" id="6.10.340.10">
    <property type="match status" value="1"/>
</dbReference>
<dbReference type="EMBL" id="CP097899">
    <property type="protein sequence ID" value="URN92523.1"/>
    <property type="molecule type" value="Genomic_DNA"/>
</dbReference>
<gene>
    <name evidence="9" type="ORF">NAG76_11485</name>
</gene>
<evidence type="ECO:0000256" key="5">
    <source>
        <dbReference type="ARBA" id="ARBA00022777"/>
    </source>
</evidence>
<keyword evidence="7" id="KW-0812">Transmembrane</keyword>
<keyword evidence="6 7" id="KW-0472">Membrane</keyword>
<dbReference type="SUPFAM" id="SSF55874">
    <property type="entry name" value="ATPase domain of HSP90 chaperone/DNA topoisomerase II/histidine kinase"/>
    <property type="match status" value="1"/>
</dbReference>
<reference evidence="9" key="1">
    <citation type="submission" date="2022-05" db="EMBL/GenBank/DDBJ databases">
        <title>Novel bacterial taxa in a minimal lignocellulolytic consortium and its capacity to transform plastics disclosed by genome-resolved metagenomics.</title>
        <authorList>
            <person name="Rodriguez C.A.D."/>
            <person name="Diaz-Garcia L."/>
            <person name="Herrera K."/>
            <person name="Tarazona N.A."/>
            <person name="Sproer C."/>
            <person name="Overmann J."/>
            <person name="Jimenez D.J."/>
        </authorList>
    </citation>
    <scope>NUCLEOTIDE SEQUENCE</scope>
    <source>
        <strain evidence="9">MAG5</strain>
    </source>
</reference>